<keyword evidence="2" id="KW-1185">Reference proteome</keyword>
<organism evidence="1 2">
    <name type="scientific">Lysobacter defluvii IMMIB APB-9 = DSM 18482</name>
    <dbReference type="NCBI Taxonomy" id="1385515"/>
    <lineage>
        <taxon>Bacteria</taxon>
        <taxon>Pseudomonadati</taxon>
        <taxon>Pseudomonadota</taxon>
        <taxon>Gammaproteobacteria</taxon>
        <taxon>Lysobacterales</taxon>
        <taxon>Lysobacteraceae</taxon>
        <taxon>Novilysobacter</taxon>
    </lineage>
</organism>
<sequence length="301" mass="33713">MKNPDEIAAFIACQDHRAKHAVSGRWHNLQIRPDLGSGELLNAGVAFVDEGSRVHLRMARDLSRLKCLYDDRVDVQSFEQLSMLIEEAFDGANWEDFRLSQLSAHVSLSGGRYASGTSISEILSSFYEATVPIGKRPEGAKGVRTTRTRSISTQTARDSVIQRLMQRMGQRALPYIARGPWTLSEPTGQVHQLDLPIRAPGKLCATVVSLWAKERYRRKFQLAQAGLDLGTVQAQSPTERLGLFVMRPMEEEGYSQDDLNAIDNEIDEASWQLRKVANIQVEQGEDAESLSEKLEEWLEAA</sequence>
<gene>
    <name evidence="1" type="ORF">N791_00400</name>
</gene>
<reference evidence="1 2" key="1">
    <citation type="submission" date="2013-08" db="EMBL/GenBank/DDBJ databases">
        <title>Genomic analysis of Lysobacter defluvii.</title>
        <authorList>
            <person name="Wang Q."/>
            <person name="Wang G."/>
        </authorList>
    </citation>
    <scope>NUCLEOTIDE SEQUENCE [LARGE SCALE GENOMIC DNA]</scope>
    <source>
        <strain evidence="1 2">IMMIB APB-9</strain>
    </source>
</reference>
<proteinExistence type="predicted"/>
<dbReference type="OrthoDB" id="6156162at2"/>
<name>A0A0A0MB46_9GAMM</name>
<evidence type="ECO:0000313" key="2">
    <source>
        <dbReference type="Proteomes" id="UP000030003"/>
    </source>
</evidence>
<dbReference type="eggNOG" id="ENOG50332YK">
    <property type="taxonomic scope" value="Bacteria"/>
</dbReference>
<comment type="caution">
    <text evidence="1">The sequence shown here is derived from an EMBL/GenBank/DDBJ whole genome shotgun (WGS) entry which is preliminary data.</text>
</comment>
<dbReference type="Proteomes" id="UP000030003">
    <property type="component" value="Unassembled WGS sequence"/>
</dbReference>
<protein>
    <submittedName>
        <fullName evidence="1">Uncharacterized protein</fullName>
    </submittedName>
</protein>
<dbReference type="EMBL" id="AVBH01000004">
    <property type="protein sequence ID" value="KGO99769.1"/>
    <property type="molecule type" value="Genomic_DNA"/>
</dbReference>
<accession>A0A0A0MB46</accession>
<dbReference type="AlphaFoldDB" id="A0A0A0MB46"/>
<evidence type="ECO:0000313" key="1">
    <source>
        <dbReference type="EMBL" id="KGO99769.1"/>
    </source>
</evidence>
<dbReference type="RefSeq" id="WP_027070052.1">
    <property type="nucleotide sequence ID" value="NZ_AUHT01000008.1"/>
</dbReference>